<keyword evidence="2" id="KW-0677">Repeat</keyword>
<dbReference type="GO" id="GO:0051082">
    <property type="term" value="F:unfolded protein binding"/>
    <property type="evidence" value="ECO:0007669"/>
    <property type="project" value="InterPro"/>
</dbReference>
<dbReference type="InterPro" id="IPR009053">
    <property type="entry name" value="Prefoldin"/>
</dbReference>
<dbReference type="PANTHER" id="PTHR45831:SF2">
    <property type="entry name" value="LD24721P"/>
    <property type="match status" value="1"/>
</dbReference>
<accession>A0A0G4GEH0</accession>
<feature type="repeat" description="TPR" evidence="4">
    <location>
        <begin position="68"/>
        <end position="101"/>
    </location>
</feature>
<proteinExistence type="inferred from homology"/>
<comment type="similarity">
    <text evidence="1">Belongs to the prefoldin subunit beta family.</text>
</comment>
<evidence type="ECO:0000256" key="6">
    <source>
        <dbReference type="SAM" id="MobiDB-lite"/>
    </source>
</evidence>
<evidence type="ECO:0000256" key="2">
    <source>
        <dbReference type="ARBA" id="ARBA00022737"/>
    </source>
</evidence>
<dbReference type="PANTHER" id="PTHR45831">
    <property type="entry name" value="LD24721P"/>
    <property type="match status" value="1"/>
</dbReference>
<feature type="compositionally biased region" description="Basic and acidic residues" evidence="6">
    <location>
        <begin position="251"/>
        <end position="293"/>
    </location>
</feature>
<keyword evidence="5" id="KW-0175">Coiled coil</keyword>
<dbReference type="AlphaFoldDB" id="A0A0G4GEH0"/>
<dbReference type="Gene3D" id="1.25.40.10">
    <property type="entry name" value="Tetratricopeptide repeat domain"/>
    <property type="match status" value="1"/>
</dbReference>
<dbReference type="InterPro" id="IPR002777">
    <property type="entry name" value="PFD_beta-like"/>
</dbReference>
<feature type="region of interest" description="Disordered" evidence="6">
    <location>
        <begin position="251"/>
        <end position="303"/>
    </location>
</feature>
<evidence type="ECO:0000256" key="3">
    <source>
        <dbReference type="ARBA" id="ARBA00022803"/>
    </source>
</evidence>
<dbReference type="InterPro" id="IPR011990">
    <property type="entry name" value="TPR-like_helical_dom_sf"/>
</dbReference>
<dbReference type="InterPro" id="IPR047150">
    <property type="entry name" value="SGT"/>
</dbReference>
<dbReference type="GO" id="GO:0006457">
    <property type="term" value="P:protein folding"/>
    <property type="evidence" value="ECO:0007669"/>
    <property type="project" value="InterPro"/>
</dbReference>
<evidence type="ECO:0000256" key="1">
    <source>
        <dbReference type="ARBA" id="ARBA00008045"/>
    </source>
</evidence>
<dbReference type="GO" id="GO:0060090">
    <property type="term" value="F:molecular adaptor activity"/>
    <property type="evidence" value="ECO:0007669"/>
    <property type="project" value="TreeGrafter"/>
</dbReference>
<dbReference type="SUPFAM" id="SSF48452">
    <property type="entry name" value="TPR-like"/>
    <property type="match status" value="1"/>
</dbReference>
<dbReference type="Gene3D" id="1.10.287.370">
    <property type="match status" value="1"/>
</dbReference>
<feature type="region of interest" description="Disordered" evidence="6">
    <location>
        <begin position="1"/>
        <end position="20"/>
    </location>
</feature>
<dbReference type="InterPro" id="IPR019734">
    <property type="entry name" value="TPR_rpt"/>
</dbReference>
<organism evidence="7">
    <name type="scientific">Chromera velia CCMP2878</name>
    <dbReference type="NCBI Taxonomy" id="1169474"/>
    <lineage>
        <taxon>Eukaryota</taxon>
        <taxon>Sar</taxon>
        <taxon>Alveolata</taxon>
        <taxon>Colpodellida</taxon>
        <taxon>Chromeraceae</taxon>
        <taxon>Chromera</taxon>
    </lineage>
</organism>
<dbReference type="SUPFAM" id="SSF46579">
    <property type="entry name" value="Prefoldin"/>
    <property type="match status" value="1"/>
</dbReference>
<evidence type="ECO:0000256" key="5">
    <source>
        <dbReference type="SAM" id="Coils"/>
    </source>
</evidence>
<dbReference type="PROSITE" id="PS50005">
    <property type="entry name" value="TPR"/>
    <property type="match status" value="1"/>
</dbReference>
<dbReference type="PhylomeDB" id="A0A0G4GEH0"/>
<sequence length="303" mass="33968">MVPSPAEKGNEGDDETQAASRLKIAQEHKAKGNEEFQKGTKASLEAAVGLYTRALDLLQSDGDINMSASLFANRAAALLKLNKLTEAVDDCRRAISLDPKNIKPYWRGARASASLELWQNAVEFCAAGLAVDGKNEELLKIFKQASEKVQKIKKRRESETGSSGVTGSKEEEEEEVEPIPFHAEEAEDLQVKVNQLHRRLTVMTEEMKFLETECRRCEVVEAEMEAAPSARAFRQTGRVFVLSTREGELSRMRGKRAEKSEEKRKLQERRGGVEHQLKETERRLKGMVKDLQRRQLAQKGSAG</sequence>
<feature type="coiled-coil region" evidence="5">
    <location>
        <begin position="186"/>
        <end position="213"/>
    </location>
</feature>
<dbReference type="SMART" id="SM00028">
    <property type="entry name" value="TPR"/>
    <property type="match status" value="3"/>
</dbReference>
<protein>
    <submittedName>
        <fullName evidence="7">Uncharacterized protein</fullName>
    </submittedName>
</protein>
<reference evidence="7" key="1">
    <citation type="submission" date="2014-11" db="EMBL/GenBank/DDBJ databases">
        <authorList>
            <person name="Otto D Thomas"/>
            <person name="Naeem Raeece"/>
        </authorList>
    </citation>
    <scope>NUCLEOTIDE SEQUENCE</scope>
</reference>
<dbReference type="GO" id="GO:0016272">
    <property type="term" value="C:prefoldin complex"/>
    <property type="evidence" value="ECO:0007669"/>
    <property type="project" value="InterPro"/>
</dbReference>
<dbReference type="GO" id="GO:0016020">
    <property type="term" value="C:membrane"/>
    <property type="evidence" value="ECO:0007669"/>
    <property type="project" value="TreeGrafter"/>
</dbReference>
<dbReference type="Pfam" id="PF00515">
    <property type="entry name" value="TPR_1"/>
    <property type="match status" value="1"/>
</dbReference>
<dbReference type="GO" id="GO:0072380">
    <property type="term" value="C:TRC complex"/>
    <property type="evidence" value="ECO:0007669"/>
    <property type="project" value="TreeGrafter"/>
</dbReference>
<gene>
    <name evidence="7" type="ORF">Cvel_21503</name>
</gene>
<evidence type="ECO:0000256" key="4">
    <source>
        <dbReference type="PROSITE-ProRule" id="PRU00339"/>
    </source>
</evidence>
<dbReference type="GO" id="GO:0006620">
    <property type="term" value="P:post-translational protein targeting to endoplasmic reticulum membrane"/>
    <property type="evidence" value="ECO:0007669"/>
    <property type="project" value="TreeGrafter"/>
</dbReference>
<keyword evidence="3 4" id="KW-0802">TPR repeat</keyword>
<dbReference type="Pfam" id="PF01920">
    <property type="entry name" value="Prefoldin_2"/>
    <property type="match status" value="1"/>
</dbReference>
<dbReference type="EMBL" id="CDMZ01001130">
    <property type="protein sequence ID" value="CEM27748.1"/>
    <property type="molecule type" value="Genomic_DNA"/>
</dbReference>
<evidence type="ECO:0000313" key="7">
    <source>
        <dbReference type="EMBL" id="CEM27748.1"/>
    </source>
</evidence>
<dbReference type="VEuPathDB" id="CryptoDB:Cvel_21503"/>
<name>A0A0G4GEH0_9ALVE</name>
<feature type="region of interest" description="Disordered" evidence="6">
    <location>
        <begin position="152"/>
        <end position="183"/>
    </location>
</feature>